<dbReference type="Proteomes" id="UP000322976">
    <property type="component" value="Unassembled WGS sequence"/>
</dbReference>
<organism evidence="4 5">
    <name type="scientific">Calorimonas adulescens</name>
    <dbReference type="NCBI Taxonomy" id="2606906"/>
    <lineage>
        <taxon>Bacteria</taxon>
        <taxon>Bacillati</taxon>
        <taxon>Bacillota</taxon>
        <taxon>Clostridia</taxon>
        <taxon>Thermoanaerobacterales</taxon>
        <taxon>Thermoanaerobacteraceae</taxon>
        <taxon>Calorimonas</taxon>
    </lineage>
</organism>
<dbReference type="InterPro" id="IPR002491">
    <property type="entry name" value="ABC_transptr_periplasmic_BD"/>
</dbReference>
<evidence type="ECO:0000313" key="5">
    <source>
        <dbReference type="Proteomes" id="UP000322976"/>
    </source>
</evidence>
<comment type="similarity">
    <text evidence="1">Belongs to the bacterial solute-binding protein 8 family.</text>
</comment>
<dbReference type="CDD" id="cd01147">
    <property type="entry name" value="HemV-2"/>
    <property type="match status" value="1"/>
</dbReference>
<dbReference type="PROSITE" id="PS51257">
    <property type="entry name" value="PROKAR_LIPOPROTEIN"/>
    <property type="match status" value="1"/>
</dbReference>
<accession>A0A5D8QCA3</accession>
<dbReference type="SUPFAM" id="SSF53807">
    <property type="entry name" value="Helical backbone' metal receptor"/>
    <property type="match status" value="1"/>
</dbReference>
<feature type="chain" id="PRO_5038613711" evidence="2">
    <location>
        <begin position="22"/>
        <end position="369"/>
    </location>
</feature>
<dbReference type="RefSeq" id="WP_149546047.1">
    <property type="nucleotide sequence ID" value="NZ_VTPS01000020.1"/>
</dbReference>
<feature type="domain" description="Fe/B12 periplasmic-binding" evidence="3">
    <location>
        <begin position="56"/>
        <end position="330"/>
    </location>
</feature>
<name>A0A5D8QCA3_9THEO</name>
<protein>
    <submittedName>
        <fullName evidence="4">Iron ABC transporter substrate-binding protein</fullName>
    </submittedName>
</protein>
<evidence type="ECO:0000256" key="1">
    <source>
        <dbReference type="ARBA" id="ARBA00008814"/>
    </source>
</evidence>
<comment type="caution">
    <text evidence="4">The sequence shown here is derived from an EMBL/GenBank/DDBJ whole genome shotgun (WGS) entry which is preliminary data.</text>
</comment>
<evidence type="ECO:0000313" key="4">
    <source>
        <dbReference type="EMBL" id="TZE80958.1"/>
    </source>
</evidence>
<dbReference type="PROSITE" id="PS50983">
    <property type="entry name" value="FE_B12_PBP"/>
    <property type="match status" value="1"/>
</dbReference>
<reference evidence="4 5" key="1">
    <citation type="submission" date="2019-08" db="EMBL/GenBank/DDBJ databases">
        <title>Calorimonas adulescens gen. nov., sp. nov., an anaerobic thermophilic bacterium from Sakhalin hot spring.</title>
        <authorList>
            <person name="Khomyakova M.A."/>
            <person name="Merkel A.Y."/>
            <person name="Novikov A."/>
            <person name="Bonch-Osmolovskaya E.A."/>
            <person name="Slobodkin A.I."/>
        </authorList>
    </citation>
    <scope>NUCLEOTIDE SEQUENCE [LARGE SCALE GENOMIC DNA]</scope>
    <source>
        <strain evidence="4 5">A05MB</strain>
    </source>
</reference>
<dbReference type="Gene3D" id="3.40.50.1980">
    <property type="entry name" value="Nitrogenase molybdenum iron protein domain"/>
    <property type="match status" value="2"/>
</dbReference>
<dbReference type="Pfam" id="PF01497">
    <property type="entry name" value="Peripla_BP_2"/>
    <property type="match status" value="1"/>
</dbReference>
<evidence type="ECO:0000259" key="3">
    <source>
        <dbReference type="PROSITE" id="PS50983"/>
    </source>
</evidence>
<dbReference type="EMBL" id="VTPS01000020">
    <property type="protein sequence ID" value="TZE80958.1"/>
    <property type="molecule type" value="Genomic_DNA"/>
</dbReference>
<evidence type="ECO:0000256" key="2">
    <source>
        <dbReference type="SAM" id="SignalP"/>
    </source>
</evidence>
<dbReference type="PANTHER" id="PTHR30535">
    <property type="entry name" value="VITAMIN B12-BINDING PROTEIN"/>
    <property type="match status" value="1"/>
</dbReference>
<gene>
    <name evidence="4" type="ORF">FWJ32_11220</name>
</gene>
<sequence>MRKKNFFLLLAALLISAFLLSGCGSGNVQKRQNASEKITVTDMVGRKVSVTLPVERVVAIGPGALRLYCYVNGASKVAGVEQLEKDNPIGRPYILANPSLADLPVIGPGGPNNAPDPEKILAVKPDVIFSMYTSDKASVDALQEKTGIPVVALSYGKVSTFDPDVYASLKLIGKIMGRDDRAEELVAYMEKCRQDLNGRTKDIPENEKPSVYIGALGARGTHEIESTQGKYSLFEAINARNVVDETGKTGSIMIDKEKLIQWDPDIIFIDRGGYAMVQQDYQKNPEFYGALSAVKKGKVYAQLPYNYYHTNIDTAMADAYYLGKVIYPEQFKDVAPEEKADEIYQILLGKPLYAQMAKDFGGFGKLTLP</sequence>
<dbReference type="InterPro" id="IPR050902">
    <property type="entry name" value="ABC_Transporter_SBP"/>
</dbReference>
<feature type="signal peptide" evidence="2">
    <location>
        <begin position="1"/>
        <end position="21"/>
    </location>
</feature>
<keyword evidence="2" id="KW-0732">Signal</keyword>
<dbReference type="PANTHER" id="PTHR30535:SF34">
    <property type="entry name" value="MOLYBDATE-BINDING PROTEIN MOLA"/>
    <property type="match status" value="1"/>
</dbReference>
<keyword evidence="5" id="KW-1185">Reference proteome</keyword>
<dbReference type="AlphaFoldDB" id="A0A5D8QCA3"/>
<proteinExistence type="inferred from homology"/>